<dbReference type="EMBL" id="BMAV01014891">
    <property type="protein sequence ID" value="GFY63680.1"/>
    <property type="molecule type" value="Genomic_DNA"/>
</dbReference>
<reference evidence="2" key="1">
    <citation type="submission" date="2020-08" db="EMBL/GenBank/DDBJ databases">
        <title>Multicomponent nature underlies the extraordinary mechanical properties of spider dragline silk.</title>
        <authorList>
            <person name="Kono N."/>
            <person name="Nakamura H."/>
            <person name="Mori M."/>
            <person name="Yoshida Y."/>
            <person name="Ohtoshi R."/>
            <person name="Malay A.D."/>
            <person name="Moran D.A.P."/>
            <person name="Tomita M."/>
            <person name="Numata K."/>
            <person name="Arakawa K."/>
        </authorList>
    </citation>
    <scope>NUCLEOTIDE SEQUENCE</scope>
</reference>
<feature type="chain" id="PRO_5036471185" description="Secreted protein" evidence="1">
    <location>
        <begin position="19"/>
        <end position="98"/>
    </location>
</feature>
<keyword evidence="3" id="KW-1185">Reference proteome</keyword>
<keyword evidence="1" id="KW-0732">Signal</keyword>
<accession>A0A8X7CF17</accession>
<evidence type="ECO:0000313" key="3">
    <source>
        <dbReference type="Proteomes" id="UP000886998"/>
    </source>
</evidence>
<dbReference type="AlphaFoldDB" id="A0A8X7CF17"/>
<feature type="signal peptide" evidence="1">
    <location>
        <begin position="1"/>
        <end position="18"/>
    </location>
</feature>
<dbReference type="Proteomes" id="UP000886998">
    <property type="component" value="Unassembled WGS sequence"/>
</dbReference>
<gene>
    <name evidence="2" type="ORF">TNIN_409511</name>
</gene>
<dbReference type="OrthoDB" id="10507329at2759"/>
<name>A0A8X7CF17_9ARAC</name>
<sequence>MAATAWVIASFSACRVIGHVCALAPLNVPKEKNFKVINQVTSLGGEAMSPFQSESAPKQLSEAQQHRGVFFSTCRNQSSASWSPRNWFNFGQRKVSIM</sequence>
<organism evidence="2 3">
    <name type="scientific">Trichonephila inaurata madagascariensis</name>
    <dbReference type="NCBI Taxonomy" id="2747483"/>
    <lineage>
        <taxon>Eukaryota</taxon>
        <taxon>Metazoa</taxon>
        <taxon>Ecdysozoa</taxon>
        <taxon>Arthropoda</taxon>
        <taxon>Chelicerata</taxon>
        <taxon>Arachnida</taxon>
        <taxon>Araneae</taxon>
        <taxon>Araneomorphae</taxon>
        <taxon>Entelegynae</taxon>
        <taxon>Araneoidea</taxon>
        <taxon>Nephilidae</taxon>
        <taxon>Trichonephila</taxon>
        <taxon>Trichonephila inaurata</taxon>
    </lineage>
</organism>
<evidence type="ECO:0000313" key="2">
    <source>
        <dbReference type="EMBL" id="GFY63680.1"/>
    </source>
</evidence>
<proteinExistence type="predicted"/>
<comment type="caution">
    <text evidence="2">The sequence shown here is derived from an EMBL/GenBank/DDBJ whole genome shotgun (WGS) entry which is preliminary data.</text>
</comment>
<protein>
    <recommendedName>
        <fullName evidence="4">Secreted protein</fullName>
    </recommendedName>
</protein>
<evidence type="ECO:0000256" key="1">
    <source>
        <dbReference type="SAM" id="SignalP"/>
    </source>
</evidence>
<evidence type="ECO:0008006" key="4">
    <source>
        <dbReference type="Google" id="ProtNLM"/>
    </source>
</evidence>